<evidence type="ECO:0000256" key="4">
    <source>
        <dbReference type="ARBA" id="ARBA00022807"/>
    </source>
</evidence>
<dbReference type="Gene3D" id="1.10.101.10">
    <property type="entry name" value="PGBD-like superfamily/PGBD"/>
    <property type="match status" value="2"/>
</dbReference>
<dbReference type="InterPro" id="IPR036366">
    <property type="entry name" value="PGBDSf"/>
</dbReference>
<dbReference type="GO" id="GO:0006508">
    <property type="term" value="P:proteolysis"/>
    <property type="evidence" value="ECO:0007669"/>
    <property type="project" value="UniProtKB-KW"/>
</dbReference>
<feature type="chain" id="PRO_5004689226" evidence="5">
    <location>
        <begin position="25"/>
        <end position="327"/>
    </location>
</feature>
<dbReference type="PROSITE" id="PS51935">
    <property type="entry name" value="NLPC_P60"/>
    <property type="match status" value="1"/>
</dbReference>
<evidence type="ECO:0000256" key="2">
    <source>
        <dbReference type="ARBA" id="ARBA00022670"/>
    </source>
</evidence>
<dbReference type="EMBL" id="AWXA01000040">
    <property type="protein sequence ID" value="ERT58791.1"/>
    <property type="molecule type" value="Genomic_DNA"/>
</dbReference>
<dbReference type="eggNOG" id="COG3409">
    <property type="taxonomic scope" value="Bacteria"/>
</dbReference>
<gene>
    <name evidence="7" type="ORF">HMPREF1250_0078</name>
</gene>
<dbReference type="InterPro" id="IPR051202">
    <property type="entry name" value="Peptidase_C40"/>
</dbReference>
<dbReference type="InterPro" id="IPR002477">
    <property type="entry name" value="Peptidoglycan-bd-like"/>
</dbReference>
<dbReference type="PANTHER" id="PTHR47053:SF1">
    <property type="entry name" value="MUREIN DD-ENDOPEPTIDASE MEPH-RELATED"/>
    <property type="match status" value="1"/>
</dbReference>
<feature type="signal peptide" evidence="5">
    <location>
        <begin position="1"/>
        <end position="24"/>
    </location>
</feature>
<accession>U7UHL9</accession>
<evidence type="ECO:0000256" key="3">
    <source>
        <dbReference type="ARBA" id="ARBA00022801"/>
    </source>
</evidence>
<dbReference type="SUPFAM" id="SSF47090">
    <property type="entry name" value="PGBD-like"/>
    <property type="match status" value="2"/>
</dbReference>
<dbReference type="Gene3D" id="3.90.1720.10">
    <property type="entry name" value="endopeptidase domain like (from Nostoc punctiforme)"/>
    <property type="match status" value="1"/>
</dbReference>
<keyword evidence="5" id="KW-0732">Signal</keyword>
<name>U7UHL9_9FIRM</name>
<keyword evidence="2" id="KW-0645">Protease</keyword>
<dbReference type="eggNOG" id="COG0791">
    <property type="taxonomic scope" value="Bacteria"/>
</dbReference>
<dbReference type="Pfam" id="PF01471">
    <property type="entry name" value="PG_binding_1"/>
    <property type="match status" value="2"/>
</dbReference>
<keyword evidence="4" id="KW-0788">Thiol protease</keyword>
<dbReference type="RefSeq" id="WP_023053909.1">
    <property type="nucleotide sequence ID" value="NZ_AWXA01000040.1"/>
</dbReference>
<evidence type="ECO:0000256" key="5">
    <source>
        <dbReference type="SAM" id="SignalP"/>
    </source>
</evidence>
<dbReference type="InterPro" id="IPR000064">
    <property type="entry name" value="NLP_P60_dom"/>
</dbReference>
<evidence type="ECO:0000256" key="1">
    <source>
        <dbReference type="ARBA" id="ARBA00007074"/>
    </source>
</evidence>
<protein>
    <submittedName>
        <fullName evidence="7">NlpC/P60 family protein</fullName>
    </submittedName>
</protein>
<comment type="similarity">
    <text evidence="1">Belongs to the peptidase C40 family.</text>
</comment>
<dbReference type="InterPro" id="IPR036365">
    <property type="entry name" value="PGBD-like_sf"/>
</dbReference>
<evidence type="ECO:0000313" key="8">
    <source>
        <dbReference type="Proteomes" id="UP000017090"/>
    </source>
</evidence>
<dbReference type="PATRIC" id="fig|1111454.3.peg.1428"/>
<comment type="caution">
    <text evidence="7">The sequence shown here is derived from an EMBL/GenBank/DDBJ whole genome shotgun (WGS) entry which is preliminary data.</text>
</comment>
<dbReference type="SUPFAM" id="SSF54001">
    <property type="entry name" value="Cysteine proteinases"/>
    <property type="match status" value="1"/>
</dbReference>
<organism evidence="7 8">
    <name type="scientific">Megasphaera vaginalis</name>
    <name type="common">ex Srinivasan et al. 2021</name>
    <dbReference type="NCBI Taxonomy" id="1111454"/>
    <lineage>
        <taxon>Bacteria</taxon>
        <taxon>Bacillati</taxon>
        <taxon>Bacillota</taxon>
        <taxon>Negativicutes</taxon>
        <taxon>Veillonellales</taxon>
        <taxon>Veillonellaceae</taxon>
        <taxon>Megasphaera</taxon>
    </lineage>
</organism>
<dbReference type="InterPro" id="IPR038765">
    <property type="entry name" value="Papain-like_cys_pep_sf"/>
</dbReference>
<proteinExistence type="inferred from homology"/>
<dbReference type="PANTHER" id="PTHR47053">
    <property type="entry name" value="MUREIN DD-ENDOPEPTIDASE MEPH-RELATED"/>
    <property type="match status" value="1"/>
</dbReference>
<dbReference type="Pfam" id="PF00877">
    <property type="entry name" value="NLPC_P60"/>
    <property type="match status" value="1"/>
</dbReference>
<evidence type="ECO:0000259" key="6">
    <source>
        <dbReference type="PROSITE" id="PS51935"/>
    </source>
</evidence>
<dbReference type="AlphaFoldDB" id="U7UHL9"/>
<keyword evidence="8" id="KW-1185">Reference proteome</keyword>
<sequence>MKWVYNGMILACAVAALAVLPAGATFHPGDRGPQILEIQQALNAAGYAVDADGDYGSGTAGAVRAFQTSHGLDIDGIIGAQTYKAIMGKALPENKCSHFVQKKTDAASAGTGQTIAPMAVTADNEIQVVQQALASHGYSVVIDGVFGSGTEQAIREFQRQRGLDADGIVGKATFYALTGQVLPTGPIRRFGNGGYGGSIAIDGATTAIAQRVLGIANQYIGVPYVFGGTTPAGFDCSGFTRYVYSAVGIDLPREADAQYGVGYTVSAPNLQPGDLVFFSTYLPGVSHSGIYIGNGQFISATNAGVSVDNLNSSYWSSRYVGAKRVVT</sequence>
<reference evidence="7 8" key="1">
    <citation type="submission" date="2013-09" db="EMBL/GenBank/DDBJ databases">
        <authorList>
            <person name="Durkin A.S."/>
            <person name="Haft D.R."/>
            <person name="McCorrison J."/>
            <person name="Torralba M."/>
            <person name="Gillis M."/>
            <person name="Haft D.H."/>
            <person name="Methe B."/>
            <person name="Sutton G."/>
            <person name="Nelson K.E."/>
        </authorList>
    </citation>
    <scope>NUCLEOTIDE SEQUENCE [LARGE SCALE GENOMIC DNA]</scope>
    <source>
        <strain evidence="7 8">BV3C16-1</strain>
    </source>
</reference>
<dbReference type="Proteomes" id="UP000017090">
    <property type="component" value="Unassembled WGS sequence"/>
</dbReference>
<feature type="domain" description="NlpC/P60" evidence="6">
    <location>
        <begin position="206"/>
        <end position="326"/>
    </location>
</feature>
<keyword evidence="3" id="KW-0378">Hydrolase</keyword>
<dbReference type="GO" id="GO:0008234">
    <property type="term" value="F:cysteine-type peptidase activity"/>
    <property type="evidence" value="ECO:0007669"/>
    <property type="project" value="UniProtKB-KW"/>
</dbReference>
<evidence type="ECO:0000313" key="7">
    <source>
        <dbReference type="EMBL" id="ERT58791.1"/>
    </source>
</evidence>